<dbReference type="AlphaFoldDB" id="A0A367EEA9"/>
<feature type="region of interest" description="Disordered" evidence="1">
    <location>
        <begin position="49"/>
        <end position="71"/>
    </location>
</feature>
<protein>
    <submittedName>
        <fullName evidence="2">Uncharacterized protein</fullName>
    </submittedName>
</protein>
<gene>
    <name evidence="2" type="ORF">DQ392_19870</name>
</gene>
<evidence type="ECO:0000256" key="1">
    <source>
        <dbReference type="SAM" id="MobiDB-lite"/>
    </source>
</evidence>
<evidence type="ECO:0000313" key="3">
    <source>
        <dbReference type="Proteomes" id="UP000253507"/>
    </source>
</evidence>
<accession>A0A367EEA9</accession>
<reference evidence="2 3" key="1">
    <citation type="submission" date="2018-06" db="EMBL/GenBank/DDBJ databases">
        <title>Streptomyces reniochalinae sp. nov. and Streptomyces diacarnus sp. nov. from marine sponges.</title>
        <authorList>
            <person name="Li L."/>
        </authorList>
    </citation>
    <scope>NUCLEOTIDE SEQUENCE [LARGE SCALE GENOMIC DNA]</scope>
    <source>
        <strain evidence="2 3">LHW50302</strain>
    </source>
</reference>
<evidence type="ECO:0000313" key="2">
    <source>
        <dbReference type="EMBL" id="RCG16416.1"/>
    </source>
</evidence>
<dbReference type="Proteomes" id="UP000253507">
    <property type="component" value="Unassembled WGS sequence"/>
</dbReference>
<dbReference type="EMBL" id="QOIM01000038">
    <property type="protein sequence ID" value="RCG16416.1"/>
    <property type="molecule type" value="Genomic_DNA"/>
</dbReference>
<comment type="caution">
    <text evidence="2">The sequence shown here is derived from an EMBL/GenBank/DDBJ whole genome shotgun (WGS) entry which is preliminary data.</text>
</comment>
<keyword evidence="3" id="KW-1185">Reference proteome</keyword>
<sequence length="71" mass="7637">MPFAFSVPRLLASFAEADLHPVAVYGRITAIENAPRELPVLRLDACHRPHRQVAARQPSTGAGLPRPPAAS</sequence>
<organism evidence="2 3">
    <name type="scientific">Streptomyces reniochalinae</name>
    <dbReference type="NCBI Taxonomy" id="2250578"/>
    <lineage>
        <taxon>Bacteria</taxon>
        <taxon>Bacillati</taxon>
        <taxon>Actinomycetota</taxon>
        <taxon>Actinomycetes</taxon>
        <taxon>Kitasatosporales</taxon>
        <taxon>Streptomycetaceae</taxon>
        <taxon>Streptomyces</taxon>
    </lineage>
</organism>
<proteinExistence type="predicted"/>
<name>A0A367EEA9_9ACTN</name>